<dbReference type="PANTHER" id="PTHR43289:SF6">
    <property type="entry name" value="SERINE_THREONINE-PROTEIN KINASE NEKL-3"/>
    <property type="match status" value="1"/>
</dbReference>
<dbReference type="Gene3D" id="3.30.200.20">
    <property type="entry name" value="Phosphorylase Kinase, domain 1"/>
    <property type="match status" value="1"/>
</dbReference>
<evidence type="ECO:0000256" key="9">
    <source>
        <dbReference type="SAM" id="Phobius"/>
    </source>
</evidence>
<sequence>MPSDRYVLLDRLGSGGMGTVWRATDQLLGRTVAVKEMHLQATGKARADRAARAHREAHAIARISHPNVVNVHDLVIEDERLWLVMEFVDGPSLKDRVAAAGPMSPSDVAGVGLQLLSALEAVHAAGALHRDVKPANVLVRRDGRVVLCDFGIAALTGAGPLTETGAVVGSYEYIAPERLNGGAVGPASDLFSLGVTLCVLLGRSPFARPEAAGVLHAIARAEPELPPAAGPLRPVLEALLRKDPAARPSVAEASAMVRPLAGTDATAYDLPMPSPAPRGRRLIGLAGIAVAVLLGVAATTVALTSRSTDGATAAATGTASPAPPSSVPPSSAAPSSTAPARPTRIDAVMPVPDDPEQYWVFSGDRYVRTTLEGEGPGGQVTYGPSRLDGWPGTFDRVGAFRQGLDAVLPVPGVRNDYWVFSGTQYMKIRVTDVAYEDTVLEGPDTLRSWSALR</sequence>
<evidence type="ECO:0000313" key="12">
    <source>
        <dbReference type="Proteomes" id="UP001139648"/>
    </source>
</evidence>
<keyword evidence="3" id="KW-0808">Transferase</keyword>
<evidence type="ECO:0000256" key="1">
    <source>
        <dbReference type="ARBA" id="ARBA00012513"/>
    </source>
</evidence>
<dbReference type="GO" id="GO:0005524">
    <property type="term" value="F:ATP binding"/>
    <property type="evidence" value="ECO:0007669"/>
    <property type="project" value="UniProtKB-UniRule"/>
</dbReference>
<dbReference type="SUPFAM" id="SSF50923">
    <property type="entry name" value="Hemopexin-like domain"/>
    <property type="match status" value="1"/>
</dbReference>
<dbReference type="Gene3D" id="1.10.510.10">
    <property type="entry name" value="Transferase(Phosphotransferase) domain 1"/>
    <property type="match status" value="1"/>
</dbReference>
<dbReference type="Gene3D" id="2.110.10.10">
    <property type="entry name" value="Hemopexin-like domain"/>
    <property type="match status" value="1"/>
</dbReference>
<organism evidence="11 12">
    <name type="scientific">Nonomuraea thailandensis</name>
    <dbReference type="NCBI Taxonomy" id="1188745"/>
    <lineage>
        <taxon>Bacteria</taxon>
        <taxon>Bacillati</taxon>
        <taxon>Actinomycetota</taxon>
        <taxon>Actinomycetes</taxon>
        <taxon>Streptosporangiales</taxon>
        <taxon>Streptosporangiaceae</taxon>
        <taxon>Nonomuraea</taxon>
    </lineage>
</organism>
<dbReference type="InterPro" id="IPR036375">
    <property type="entry name" value="Hemopexin-like_dom_sf"/>
</dbReference>
<gene>
    <name evidence="11" type="ORF">HD597_009315</name>
</gene>
<feature type="domain" description="Protein kinase" evidence="10">
    <location>
        <begin position="6"/>
        <end position="261"/>
    </location>
</feature>
<dbReference type="PROSITE" id="PS00107">
    <property type="entry name" value="PROTEIN_KINASE_ATP"/>
    <property type="match status" value="1"/>
</dbReference>
<comment type="caution">
    <text evidence="11">The sequence shown here is derived from an EMBL/GenBank/DDBJ whole genome shotgun (WGS) entry which is preliminary data.</text>
</comment>
<evidence type="ECO:0000256" key="2">
    <source>
        <dbReference type="ARBA" id="ARBA00022527"/>
    </source>
</evidence>
<accession>A0A9X2GQU0</accession>
<feature type="transmembrane region" description="Helical" evidence="9">
    <location>
        <begin position="282"/>
        <end position="303"/>
    </location>
</feature>
<keyword evidence="5 11" id="KW-0418">Kinase</keyword>
<dbReference type="InterPro" id="IPR017441">
    <property type="entry name" value="Protein_kinase_ATP_BS"/>
</dbReference>
<keyword evidence="4 7" id="KW-0547">Nucleotide-binding</keyword>
<feature type="binding site" evidence="7">
    <location>
        <position position="35"/>
    </location>
    <ligand>
        <name>ATP</name>
        <dbReference type="ChEBI" id="CHEBI:30616"/>
    </ligand>
</feature>
<dbReference type="Proteomes" id="UP001139648">
    <property type="component" value="Unassembled WGS sequence"/>
</dbReference>
<evidence type="ECO:0000256" key="3">
    <source>
        <dbReference type="ARBA" id="ARBA00022679"/>
    </source>
</evidence>
<feature type="region of interest" description="Disordered" evidence="8">
    <location>
        <begin position="312"/>
        <end position="349"/>
    </location>
</feature>
<dbReference type="Pfam" id="PF00069">
    <property type="entry name" value="Pkinase"/>
    <property type="match status" value="1"/>
</dbReference>
<evidence type="ECO:0000256" key="6">
    <source>
        <dbReference type="ARBA" id="ARBA00022840"/>
    </source>
</evidence>
<evidence type="ECO:0000256" key="5">
    <source>
        <dbReference type="ARBA" id="ARBA00022777"/>
    </source>
</evidence>
<dbReference type="AlphaFoldDB" id="A0A9X2GQU0"/>
<evidence type="ECO:0000256" key="8">
    <source>
        <dbReference type="SAM" id="MobiDB-lite"/>
    </source>
</evidence>
<proteinExistence type="predicted"/>
<reference evidence="11" key="1">
    <citation type="submission" date="2022-06" db="EMBL/GenBank/DDBJ databases">
        <title>Sequencing the genomes of 1000 actinobacteria strains.</title>
        <authorList>
            <person name="Klenk H.-P."/>
        </authorList>
    </citation>
    <scope>NUCLEOTIDE SEQUENCE</scope>
    <source>
        <strain evidence="11">DSM 46694</strain>
    </source>
</reference>
<keyword evidence="9" id="KW-0472">Membrane</keyword>
<dbReference type="PROSITE" id="PS50011">
    <property type="entry name" value="PROTEIN_KINASE_DOM"/>
    <property type="match status" value="1"/>
</dbReference>
<evidence type="ECO:0000256" key="7">
    <source>
        <dbReference type="PROSITE-ProRule" id="PRU10141"/>
    </source>
</evidence>
<dbReference type="EC" id="2.7.11.1" evidence="1"/>
<protein>
    <recommendedName>
        <fullName evidence="1">non-specific serine/threonine protein kinase</fullName>
        <ecNumber evidence="1">2.7.11.1</ecNumber>
    </recommendedName>
</protein>
<dbReference type="SMART" id="SM00220">
    <property type="entry name" value="S_TKc"/>
    <property type="match status" value="1"/>
</dbReference>
<feature type="compositionally biased region" description="Low complexity" evidence="8">
    <location>
        <begin position="328"/>
        <end position="342"/>
    </location>
</feature>
<keyword evidence="9" id="KW-1133">Transmembrane helix</keyword>
<evidence type="ECO:0000259" key="10">
    <source>
        <dbReference type="PROSITE" id="PS50011"/>
    </source>
</evidence>
<dbReference type="InterPro" id="IPR000719">
    <property type="entry name" value="Prot_kinase_dom"/>
</dbReference>
<keyword evidence="2 11" id="KW-0723">Serine/threonine-protein kinase</keyword>
<name>A0A9X2GQU0_9ACTN</name>
<dbReference type="EMBL" id="JAMZEB010000002">
    <property type="protein sequence ID" value="MCP2362295.1"/>
    <property type="molecule type" value="Genomic_DNA"/>
</dbReference>
<dbReference type="CDD" id="cd14014">
    <property type="entry name" value="STKc_PknB_like"/>
    <property type="match status" value="1"/>
</dbReference>
<dbReference type="InterPro" id="IPR011009">
    <property type="entry name" value="Kinase-like_dom_sf"/>
</dbReference>
<dbReference type="GO" id="GO:0004674">
    <property type="term" value="F:protein serine/threonine kinase activity"/>
    <property type="evidence" value="ECO:0007669"/>
    <property type="project" value="UniProtKB-KW"/>
</dbReference>
<dbReference type="RefSeq" id="WP_253752924.1">
    <property type="nucleotide sequence ID" value="NZ_BAABKA010000069.1"/>
</dbReference>
<keyword evidence="9" id="KW-0812">Transmembrane</keyword>
<dbReference type="PANTHER" id="PTHR43289">
    <property type="entry name" value="MITOGEN-ACTIVATED PROTEIN KINASE KINASE KINASE 20-RELATED"/>
    <property type="match status" value="1"/>
</dbReference>
<dbReference type="SUPFAM" id="SSF56112">
    <property type="entry name" value="Protein kinase-like (PK-like)"/>
    <property type="match status" value="1"/>
</dbReference>
<evidence type="ECO:0000256" key="4">
    <source>
        <dbReference type="ARBA" id="ARBA00022741"/>
    </source>
</evidence>
<keyword evidence="12" id="KW-1185">Reference proteome</keyword>
<evidence type="ECO:0000313" key="11">
    <source>
        <dbReference type="EMBL" id="MCP2362295.1"/>
    </source>
</evidence>
<keyword evidence="6 7" id="KW-0067">ATP-binding</keyword>